<sequence length="1489" mass="168032">MTTCKLIFPGRFSYYMLKPDSTVRFFNRSDYYTLHGGDALFAAQEIFKTTSVCKKIGPEHSKIDGVLLNKNQFETFVRDLLLVKQYRVEVYVNQGTSKNHDWAIEYKGSPGNLAQFEELLFENCDVALETAVIAVKLGSDSSSKVVGLCCIDAVKSLISVCEFKDDDSFMNLEATVVSLKPKECILQMGENSADFQNLKQLMERNNILVTPKKKAEFGTDSLIQDLNRLIRFNKGQQRNAQALPETNLKLAMSATAALISYLNLTEDDNDNLFSLAEIERSRFVRLDAAAIKALNVEPRSDLPSSAAQSAAASLLGLLDKCKTAQGRRLLAQWIRQPLRDLALIRERHEVVGTLLDDSELRSELSEDHLRRIPDLQQLAKKLAKKKAGLQECYRIYLCMSRLPPLVEKLNSVSSVPAVQAMFLDPLKEHLEEMDKFQQMVEQTIDLDAADKGDFLVKPEFDDELKEMKTSMDEKEEKMQAVLEKVAKDLGIEAGKAIKLETSPQHGYHLRITLKEEKNLRSKINQYYDVLDSIKGGVRFTNSKLAHLNDEYQSLRDSYLAHQKSIVAEIIDTASGYVPPIKSIGNVISVLDVLNSFALAAASANETYVRPEMFPNEAKELHLVQCRHPCLEMQEGVNYIANDVHFTKDSRFHIVTGPNMGGKSTYIRSIGVTALMAHIGSFVPCEKATISLLDSILARIGADDSQIKGLSTFMAEMVETSAIIKTATDNSLVIIDELGRGTSTYDGCGIAWAIAEHLAKDVKSYCLFATHFHEITRLADDVPAVNNYHVTALVGEKLTLLYKVKPGVCDQSFGIHVARMAHFPEEVIEFAKQKQTELEDLQGAVFEGSDDPEKKKKIIKEGEELIHDFMSKCKDLGESISEKELAAKIKVLKNESSPGSEELHPAMDPSVFPEEIWIKILLECDVPDIIALGSTCKLLRKTIDTDYLWKSKWIQLISNAKFQFPRFSDLQNLSVSFKSMCYRLHMILTMNKESSFPKCCNCASYTCERNCVEGSSNNRVVIEIGNKFTWVITPNFGLRRHFSMLAFPRYNSENHDQQPLIPQNIPLSTSRRKSEGKFVTKKSIAKLLKLTEPEAPKAPPRSGPFCVFCNTVQLYREKRRELCANDTSCHMKCNPIYQKLINGYCSETKALLGIPNIDLVNPAEALLSHEVFPVLKNFIDHLFRQMCLTEVLRRPNAVLIFCEPLSIHPLVRKYLLHYLFQEVKIARVCLVPKPLAIACAMLNVETCIVIDSGALKTTVAVVVNGRVQFWKLIPVGGWHVAHYLKQAMDWQPKEFHDIPISHLDYPTVKERCRLSLDIRNEEFNNKYDKFSKNGQSKSDKVDIDIRVDTYSNCKKDWKVSLGSELFTAPELMYLELDLAKVVEEVTLDLDEDVREECLRNILLTGGNTDLSGFEMRLEKDLRGTLPEYAHIRVKSCPGTHSWNVAMGSTYVPLAVHSDKSPPEYLEGNPFWLSREEYILFGCESLANQNH</sequence>
<protein>
    <submittedName>
        <fullName evidence="1">Uncharacterized protein</fullName>
    </submittedName>
</protein>
<reference evidence="1" key="1">
    <citation type="submission" date="2023-04" db="EMBL/GenBank/DDBJ databases">
        <title>A chromosome-level genome assembly of the parasitoid wasp Eretmocerus hayati.</title>
        <authorList>
            <person name="Zhong Y."/>
            <person name="Liu S."/>
            <person name="Liu Y."/>
        </authorList>
    </citation>
    <scope>NUCLEOTIDE SEQUENCE</scope>
    <source>
        <strain evidence="1">ZJU_SS_LIU_2023</strain>
    </source>
</reference>
<dbReference type="EMBL" id="CM056742">
    <property type="protein sequence ID" value="KAJ8678688.1"/>
    <property type="molecule type" value="Genomic_DNA"/>
</dbReference>
<comment type="caution">
    <text evidence="1">The sequence shown here is derived from an EMBL/GenBank/DDBJ whole genome shotgun (WGS) entry which is preliminary data.</text>
</comment>
<gene>
    <name evidence="1" type="ORF">QAD02_014475</name>
</gene>
<keyword evidence="2" id="KW-1185">Reference proteome</keyword>
<evidence type="ECO:0000313" key="2">
    <source>
        <dbReference type="Proteomes" id="UP001239111"/>
    </source>
</evidence>
<proteinExistence type="predicted"/>
<organism evidence="1 2">
    <name type="scientific">Eretmocerus hayati</name>
    <dbReference type="NCBI Taxonomy" id="131215"/>
    <lineage>
        <taxon>Eukaryota</taxon>
        <taxon>Metazoa</taxon>
        <taxon>Ecdysozoa</taxon>
        <taxon>Arthropoda</taxon>
        <taxon>Hexapoda</taxon>
        <taxon>Insecta</taxon>
        <taxon>Pterygota</taxon>
        <taxon>Neoptera</taxon>
        <taxon>Endopterygota</taxon>
        <taxon>Hymenoptera</taxon>
        <taxon>Apocrita</taxon>
        <taxon>Proctotrupomorpha</taxon>
        <taxon>Chalcidoidea</taxon>
        <taxon>Aphelinidae</taxon>
        <taxon>Aphelininae</taxon>
        <taxon>Eretmocerus</taxon>
    </lineage>
</organism>
<name>A0ACC2P6F7_9HYME</name>
<evidence type="ECO:0000313" key="1">
    <source>
        <dbReference type="EMBL" id="KAJ8678688.1"/>
    </source>
</evidence>
<dbReference type="Proteomes" id="UP001239111">
    <property type="component" value="Chromosome 2"/>
</dbReference>
<accession>A0ACC2P6F7</accession>